<evidence type="ECO:0000256" key="1">
    <source>
        <dbReference type="ARBA" id="ARBA00004123"/>
    </source>
</evidence>
<feature type="compositionally biased region" description="Basic and acidic residues" evidence="6">
    <location>
        <begin position="351"/>
        <end position="361"/>
    </location>
</feature>
<feature type="compositionally biased region" description="Basic and acidic residues" evidence="6">
    <location>
        <begin position="44"/>
        <end position="63"/>
    </location>
</feature>
<feature type="domain" description="Telomerase activating protein Est1-like N-terminal" evidence="8">
    <location>
        <begin position="532"/>
        <end position="648"/>
    </location>
</feature>
<accession>A0A0N5BFJ4</accession>
<evidence type="ECO:0000259" key="7">
    <source>
        <dbReference type="Pfam" id="PF10373"/>
    </source>
</evidence>
<dbReference type="GO" id="GO:0005697">
    <property type="term" value="C:telomerase holoenzyme complex"/>
    <property type="evidence" value="ECO:0007669"/>
    <property type="project" value="TreeGrafter"/>
</dbReference>
<feature type="compositionally biased region" description="Polar residues" evidence="6">
    <location>
        <begin position="321"/>
        <end position="350"/>
    </location>
</feature>
<evidence type="ECO:0000256" key="2">
    <source>
        <dbReference type="ARBA" id="ARBA00004496"/>
    </source>
</evidence>
<dbReference type="Pfam" id="PF10374">
    <property type="entry name" value="EST1"/>
    <property type="match status" value="1"/>
</dbReference>
<dbReference type="InterPro" id="IPR045153">
    <property type="entry name" value="Est1/Ebs1-like"/>
</dbReference>
<protein>
    <submittedName>
        <fullName evidence="11">EST1_DNA_bind domain-containing protein</fullName>
    </submittedName>
</protein>
<dbReference type="Pfam" id="PF10373">
    <property type="entry name" value="EST1_DNA_bind"/>
    <property type="match status" value="1"/>
</dbReference>
<dbReference type="WBParaSite" id="SPAL_0000476000.1">
    <property type="protein sequence ID" value="SPAL_0000476000.1"/>
    <property type="gene ID" value="SPAL_0000476000"/>
</dbReference>
<feature type="compositionally biased region" description="Polar residues" evidence="6">
    <location>
        <begin position="33"/>
        <end position="42"/>
    </location>
</feature>
<feature type="region of interest" description="Disordered" evidence="6">
    <location>
        <begin position="385"/>
        <end position="423"/>
    </location>
</feature>
<feature type="region of interest" description="Disordered" evidence="6">
    <location>
        <begin position="321"/>
        <end position="371"/>
    </location>
</feature>
<dbReference type="PANTHER" id="PTHR15696">
    <property type="entry name" value="SMG-7 SUPPRESSOR WITH MORPHOLOGICAL EFFECT ON GENITALIA PROTEIN 7"/>
    <property type="match status" value="1"/>
</dbReference>
<proteinExistence type="predicted"/>
<keyword evidence="5" id="KW-0539">Nucleus</keyword>
<feature type="compositionally biased region" description="Basic and acidic residues" evidence="6">
    <location>
        <begin position="385"/>
        <end position="398"/>
    </location>
</feature>
<dbReference type="GO" id="GO:0000184">
    <property type="term" value="P:nuclear-transcribed mRNA catabolic process, nonsense-mediated decay"/>
    <property type="evidence" value="ECO:0007669"/>
    <property type="project" value="UniProtKB-KW"/>
</dbReference>
<feature type="region of interest" description="Disordered" evidence="6">
    <location>
        <begin position="276"/>
        <end position="308"/>
    </location>
</feature>
<feature type="compositionally biased region" description="Basic and acidic residues" evidence="6">
    <location>
        <begin position="76"/>
        <end position="90"/>
    </location>
</feature>
<dbReference type="InterPro" id="IPR019458">
    <property type="entry name" value="Est1-like_N"/>
</dbReference>
<feature type="domain" description="DNA/RNA-binding" evidence="7">
    <location>
        <begin position="657"/>
        <end position="1042"/>
    </location>
</feature>
<dbReference type="Pfam" id="PF13638">
    <property type="entry name" value="PIN_4"/>
    <property type="match status" value="1"/>
</dbReference>
<dbReference type="PANTHER" id="PTHR15696:SF0">
    <property type="entry name" value="TELOMERASE-BINDING PROTEIN EST1A"/>
    <property type="match status" value="1"/>
</dbReference>
<feature type="domain" description="PIN" evidence="9">
    <location>
        <begin position="1144"/>
        <end position="1322"/>
    </location>
</feature>
<name>A0A0N5BFJ4_STREA</name>
<feature type="compositionally biased region" description="Polar residues" evidence="6">
    <location>
        <begin position="148"/>
        <end position="169"/>
    </location>
</feature>
<evidence type="ECO:0000313" key="10">
    <source>
        <dbReference type="Proteomes" id="UP000046392"/>
    </source>
</evidence>
<evidence type="ECO:0000259" key="9">
    <source>
        <dbReference type="Pfam" id="PF13638"/>
    </source>
</evidence>
<sequence length="1331" mass="152676">MSDAPISLPVDSTNKKVKRPDRPVYKPGMFTKRTLTTINPISESPEKQKNAKENTSDVSKSDYIDGASNNYGSQKFFREKSEKSTRREYGRSNFNGNCGGKRGTRYFTGNGSNSSLNFVPGGMPSDNNIQNLMDNPKKNNYYNNRTHPKHSYNNPGHFQSNTLGSNRNHGSGYRKRNNSIRSIRSEIVPHSKHDGANFPSSSSNFDAKSVCSSIILNETASVSSYTCNNRLNCYASQAPSVTSLTTNKRENEISMDSLMMSLESFDWAACMEEENERQMQVTGSSNRIDEVDEEKYKNENEDNNKQDVSVKKSIFDRITLLPQTSNDKSNDNVYSGKQNNQKNDWNGSSSRIDKSDYDRRGSNNKLNKSEFGSWSSLNKERLDKVNKNIKVGSREDISPTKIKTNNKALKPPPSPRNTGPINKVDGYKSVAGISISQIKGKLPKGVIKGNNFVQTSPKKQSVESLNSTPTPPEFEGYEREISMNIKEVKNRPKDILQIIPSLIKNTLRLANEYKLHITRDIETTYRKQWELKMWKNGFYKVIDLFKQTDVDKNIKSDFQMMYQNFLDAAISFYKELITLYENTYGITFKEQVPWPYSTDLCDESFLECIIVSEAPYYSSKSKLQVTAITSVQRHYLSLSDLYRYKCMAHGLKTYEQAYEYCWLASQLSPAVGRSYNSLGLISLYMILQRDPLRRRLDLNFRHLYSIMVSRDIRDQERYSEMIFFYIRSLAAQSPYKAAKEAMLGAFSDVNGKVKNYNEECMNELFSKYLELNPSKAFENDKEIWRLPELRTNNRPWSFNLSLEGNLINGVNDFEIISNLQTLSTSNLYKFAITYLVHCAGILNSKIDMESFDMYAEIGLICTSALLSRHDSPLSCRKLIEITSFFIFYYASSKSDEASYLQEQGSHSLRMIMSLFGIYLSVCSNNLNQLSSLITAKNDDLESVKKVLPVITIIYNLIKSEIFLDDLKNCGELVFKTIKTNKFKINLLQNLIDIGNLLINLKNKNVLPSCIHLESKDRKRSSTDGVIISLPEEIFLLSFDKLFSQKIQVYKVYIQDNERKNNKKILGNIVRLNNILQTVEKLFVCTMDFINWDSKIENYWLVNSEADEECKTPTPETVEKSITAKYDNNTVKEYENRIIVEPQYIIPDTNCFIDFSGTIEQLIKSRYFKVTLSYTVIKELRNLSKPVHSKPENRIKTKRKSNLEADSNHNEWVRKQAIKALKMIDEWSEKYSEYVISLTEDGLLQEELPTSSTLVPAISPVNFSISQKNDDRILRSVINLQKQLSLDQEKKSIDNPIKSIAMLTEDKALRIKACAEGIPCKSLNDFVMWLRM</sequence>
<keyword evidence="4" id="KW-0866">Nonsense-mediated mRNA decay</keyword>
<dbReference type="GO" id="GO:0070034">
    <property type="term" value="F:telomerase RNA binding"/>
    <property type="evidence" value="ECO:0007669"/>
    <property type="project" value="TreeGrafter"/>
</dbReference>
<keyword evidence="10" id="KW-1185">Reference proteome</keyword>
<dbReference type="InterPro" id="IPR018834">
    <property type="entry name" value="DNA/RNA-bd_Est1-type"/>
</dbReference>
<evidence type="ECO:0000256" key="4">
    <source>
        <dbReference type="ARBA" id="ARBA00023161"/>
    </source>
</evidence>
<feature type="region of interest" description="Disordered" evidence="6">
    <location>
        <begin position="148"/>
        <end position="175"/>
    </location>
</feature>
<feature type="compositionally biased region" description="Basic and acidic residues" evidence="6">
    <location>
        <begin position="294"/>
        <end position="308"/>
    </location>
</feature>
<dbReference type="Gene3D" id="1.25.40.10">
    <property type="entry name" value="Tetratricopeptide repeat domain"/>
    <property type="match status" value="1"/>
</dbReference>
<dbReference type="InterPro" id="IPR002716">
    <property type="entry name" value="PIN_dom"/>
</dbReference>
<dbReference type="Proteomes" id="UP000046392">
    <property type="component" value="Unplaced"/>
</dbReference>
<dbReference type="GO" id="GO:0005737">
    <property type="term" value="C:cytoplasm"/>
    <property type="evidence" value="ECO:0007669"/>
    <property type="project" value="UniProtKB-SubCell"/>
</dbReference>
<dbReference type="CDD" id="cd09885">
    <property type="entry name" value="PIN_Smg6-like"/>
    <property type="match status" value="1"/>
</dbReference>
<dbReference type="GO" id="GO:0042162">
    <property type="term" value="F:telomeric DNA binding"/>
    <property type="evidence" value="ECO:0007669"/>
    <property type="project" value="TreeGrafter"/>
</dbReference>
<evidence type="ECO:0000313" key="11">
    <source>
        <dbReference type="WBParaSite" id="SPAL_0000476000.1"/>
    </source>
</evidence>
<organism evidence="10 11">
    <name type="scientific">Strongyloides papillosus</name>
    <name type="common">Intestinal threadworm</name>
    <dbReference type="NCBI Taxonomy" id="174720"/>
    <lineage>
        <taxon>Eukaryota</taxon>
        <taxon>Metazoa</taxon>
        <taxon>Ecdysozoa</taxon>
        <taxon>Nematoda</taxon>
        <taxon>Chromadorea</taxon>
        <taxon>Rhabditida</taxon>
        <taxon>Tylenchina</taxon>
        <taxon>Panagrolaimomorpha</taxon>
        <taxon>Strongyloidoidea</taxon>
        <taxon>Strongyloididae</taxon>
        <taxon>Strongyloides</taxon>
    </lineage>
</organism>
<dbReference type="SUPFAM" id="SSF48452">
    <property type="entry name" value="TPR-like"/>
    <property type="match status" value="1"/>
</dbReference>
<dbReference type="SUPFAM" id="SSF88723">
    <property type="entry name" value="PIN domain-like"/>
    <property type="match status" value="1"/>
</dbReference>
<evidence type="ECO:0000256" key="6">
    <source>
        <dbReference type="SAM" id="MobiDB-lite"/>
    </source>
</evidence>
<reference evidence="11" key="1">
    <citation type="submission" date="2017-02" db="UniProtKB">
        <authorList>
            <consortium name="WormBaseParasite"/>
        </authorList>
    </citation>
    <scope>IDENTIFICATION</scope>
</reference>
<dbReference type="InterPro" id="IPR011990">
    <property type="entry name" value="TPR-like_helical_dom_sf"/>
</dbReference>
<evidence type="ECO:0000259" key="8">
    <source>
        <dbReference type="Pfam" id="PF10374"/>
    </source>
</evidence>
<evidence type="ECO:0000256" key="5">
    <source>
        <dbReference type="ARBA" id="ARBA00023242"/>
    </source>
</evidence>
<dbReference type="InterPro" id="IPR029060">
    <property type="entry name" value="PIN-like_dom_sf"/>
</dbReference>
<dbReference type="Gene3D" id="3.40.50.1010">
    <property type="entry name" value="5'-nuclease"/>
    <property type="match status" value="1"/>
</dbReference>
<feature type="region of interest" description="Disordered" evidence="6">
    <location>
        <begin position="1"/>
        <end position="96"/>
    </location>
</feature>
<keyword evidence="3" id="KW-0963">Cytoplasm</keyword>
<dbReference type="STRING" id="174720.A0A0N5BFJ4"/>
<comment type="subcellular location">
    <subcellularLocation>
        <location evidence="2">Cytoplasm</location>
    </subcellularLocation>
    <subcellularLocation>
        <location evidence="1">Nucleus</location>
    </subcellularLocation>
</comment>
<evidence type="ECO:0000256" key="3">
    <source>
        <dbReference type="ARBA" id="ARBA00022490"/>
    </source>
</evidence>